<feature type="transmembrane region" description="Helical" evidence="1">
    <location>
        <begin position="6"/>
        <end position="32"/>
    </location>
</feature>
<dbReference type="OrthoDB" id="5919045at2"/>
<dbReference type="PATRIC" id="fig|1341181.4.peg.1299"/>
<evidence type="ECO:0000313" key="3">
    <source>
        <dbReference type="Proteomes" id="UP000018004"/>
    </source>
</evidence>
<gene>
    <name evidence="2" type="ORF">FLJC2902T_13190</name>
</gene>
<dbReference type="RefSeq" id="WP_023578962.1">
    <property type="nucleotide sequence ID" value="NZ_AVGG01000005.1"/>
</dbReference>
<evidence type="ECO:0000313" key="2">
    <source>
        <dbReference type="EMBL" id="ESU28726.1"/>
    </source>
</evidence>
<sequence>MTFNEIDLNIVITILTSILIPIIIGFITYIIAKKQIINTGVTQFRQQWINSLRDTISVFISRAEYTSIQENQEKIKEAFREIVEAEFKIELLLNPSEEDHNKLVEKMREIRDLIYFVPDNDTLDIHIEELLAITKKVLKREWNVVKSGK</sequence>
<accession>V6SQ35</accession>
<organism evidence="2 3">
    <name type="scientific">Flavobacterium limnosediminis JC2902</name>
    <dbReference type="NCBI Taxonomy" id="1341181"/>
    <lineage>
        <taxon>Bacteria</taxon>
        <taxon>Pseudomonadati</taxon>
        <taxon>Bacteroidota</taxon>
        <taxon>Flavobacteriia</taxon>
        <taxon>Flavobacteriales</taxon>
        <taxon>Flavobacteriaceae</taxon>
        <taxon>Flavobacterium</taxon>
    </lineage>
</organism>
<dbReference type="EMBL" id="AVGG01000005">
    <property type="protein sequence ID" value="ESU28726.1"/>
    <property type="molecule type" value="Genomic_DNA"/>
</dbReference>
<comment type="caution">
    <text evidence="2">The sequence shown here is derived from an EMBL/GenBank/DDBJ whole genome shotgun (WGS) entry which is preliminary data.</text>
</comment>
<evidence type="ECO:0000256" key="1">
    <source>
        <dbReference type="SAM" id="Phobius"/>
    </source>
</evidence>
<keyword evidence="1" id="KW-1133">Transmembrane helix</keyword>
<proteinExistence type="predicted"/>
<keyword evidence="1" id="KW-0472">Membrane</keyword>
<name>V6SQ35_9FLAO</name>
<protein>
    <submittedName>
        <fullName evidence="2">Uncharacterized protein</fullName>
    </submittedName>
</protein>
<keyword evidence="3" id="KW-1185">Reference proteome</keyword>
<keyword evidence="1" id="KW-0812">Transmembrane</keyword>
<reference evidence="2 3" key="1">
    <citation type="submission" date="2013-08" db="EMBL/GenBank/DDBJ databases">
        <title>Flavobacterium limnosediminis JC2902 genome sequencing.</title>
        <authorList>
            <person name="Lee K."/>
            <person name="Yi H."/>
            <person name="Park S."/>
            <person name="Chun J."/>
        </authorList>
    </citation>
    <scope>NUCLEOTIDE SEQUENCE [LARGE SCALE GENOMIC DNA]</scope>
    <source>
        <strain evidence="2 3">JC2902</strain>
    </source>
</reference>
<dbReference type="Proteomes" id="UP000018004">
    <property type="component" value="Unassembled WGS sequence"/>
</dbReference>
<dbReference type="AlphaFoldDB" id="V6SQ35"/>